<dbReference type="InterPro" id="IPR036691">
    <property type="entry name" value="Endo/exonu/phosph_ase_sf"/>
</dbReference>
<gene>
    <name evidence="3" type="ORF">TSG867_LOCUS1016</name>
</gene>
<dbReference type="PANTHER" id="PTHR11200:SF297">
    <property type="entry name" value="INOSITOL POLYPHOSPHATE-RELATED PHOSPHATASE DOMAIN-CONTAINING PROTEIN"/>
    <property type="match status" value="1"/>
</dbReference>
<dbReference type="PANTHER" id="PTHR11200">
    <property type="entry name" value="INOSITOL 5-PHOSPHATASE"/>
    <property type="match status" value="1"/>
</dbReference>
<evidence type="ECO:0000313" key="3">
    <source>
        <dbReference type="EMBL" id="CAF4216373.1"/>
    </source>
</evidence>
<organism evidence="3 4">
    <name type="scientific">Rotaria socialis</name>
    <dbReference type="NCBI Taxonomy" id="392032"/>
    <lineage>
        <taxon>Eukaryota</taxon>
        <taxon>Metazoa</taxon>
        <taxon>Spiralia</taxon>
        <taxon>Gnathifera</taxon>
        <taxon>Rotifera</taxon>
        <taxon>Eurotatoria</taxon>
        <taxon>Bdelloidea</taxon>
        <taxon>Philodinida</taxon>
        <taxon>Philodinidae</taxon>
        <taxon>Rotaria</taxon>
    </lineage>
</organism>
<reference evidence="3" key="1">
    <citation type="submission" date="2021-02" db="EMBL/GenBank/DDBJ databases">
        <authorList>
            <person name="Nowell W R."/>
        </authorList>
    </citation>
    <scope>NUCLEOTIDE SEQUENCE</scope>
</reference>
<dbReference type="InterPro" id="IPR000300">
    <property type="entry name" value="IPPc"/>
</dbReference>
<dbReference type="GO" id="GO:0004439">
    <property type="term" value="F:phosphatidylinositol-4,5-bisphosphate 5-phosphatase activity"/>
    <property type="evidence" value="ECO:0007669"/>
    <property type="project" value="TreeGrafter"/>
</dbReference>
<sequence>MIVISISILFDSKLVHVQPIPFRFRIVTWNAGKSEPDCDAFRHIAFPSVSNNIIVDLIVFGFQEATKTVVGSNSFHKTLKNCLQNENYTAIISGYVGSAILKPIWLYIFASDRIGKSQRVNLLKFKEEYILKVYNGNFLGRITGYKGIIASCIQIDKSINMIFVNMHLPAGKGEKEERCRLWYKFLQEYQSNIIKNDYLFAFGDQNWRTLNILSVEAILEAIKKEEYTTIFNHDELTQMRQKNSTESDTQCLKDFFEAPITFPPTYKYVLNSDAYQIEKDEEVRRPSYTDRILISTFSNDLEIIQYSSINDVKLSDHRPVFADMILHQRSKNNEMSKNTSTEKIRTTTNHIKTIVKQHILTFLMTIATMTFVCILIFLVMCQLIIKCQTQKTDMQQTAQINIVGTPSSVES</sequence>
<dbReference type="Proteomes" id="UP000663862">
    <property type="component" value="Unassembled WGS sequence"/>
</dbReference>
<feature type="transmembrane region" description="Helical" evidence="1">
    <location>
        <begin position="359"/>
        <end position="385"/>
    </location>
</feature>
<dbReference type="EMBL" id="CAJOBQ010000021">
    <property type="protein sequence ID" value="CAF4216373.1"/>
    <property type="molecule type" value="Genomic_DNA"/>
</dbReference>
<accession>A0A820C4F5</accession>
<protein>
    <recommendedName>
        <fullName evidence="2">Inositol polyphosphate-related phosphatase domain-containing protein</fullName>
    </recommendedName>
</protein>
<evidence type="ECO:0000259" key="2">
    <source>
        <dbReference type="SMART" id="SM00128"/>
    </source>
</evidence>
<dbReference type="Pfam" id="PF22669">
    <property type="entry name" value="Exo_endo_phos2"/>
    <property type="match status" value="1"/>
</dbReference>
<dbReference type="Gene3D" id="3.60.10.10">
    <property type="entry name" value="Endonuclease/exonuclease/phosphatase"/>
    <property type="match status" value="1"/>
</dbReference>
<evidence type="ECO:0000256" key="1">
    <source>
        <dbReference type="SAM" id="Phobius"/>
    </source>
</evidence>
<proteinExistence type="predicted"/>
<dbReference type="SMART" id="SM00128">
    <property type="entry name" value="IPPc"/>
    <property type="match status" value="1"/>
</dbReference>
<keyword evidence="1" id="KW-0812">Transmembrane</keyword>
<comment type="caution">
    <text evidence="3">The sequence shown here is derived from an EMBL/GenBank/DDBJ whole genome shotgun (WGS) entry which is preliminary data.</text>
</comment>
<keyword evidence="1" id="KW-0472">Membrane</keyword>
<feature type="domain" description="Inositol polyphosphate-related phosphatase" evidence="2">
    <location>
        <begin position="20"/>
        <end position="333"/>
    </location>
</feature>
<evidence type="ECO:0000313" key="4">
    <source>
        <dbReference type="Proteomes" id="UP000663862"/>
    </source>
</evidence>
<dbReference type="GO" id="GO:0046856">
    <property type="term" value="P:phosphatidylinositol dephosphorylation"/>
    <property type="evidence" value="ECO:0007669"/>
    <property type="project" value="InterPro"/>
</dbReference>
<keyword evidence="1" id="KW-1133">Transmembrane helix</keyword>
<name>A0A820C4F5_9BILA</name>
<dbReference type="InterPro" id="IPR046985">
    <property type="entry name" value="IP5"/>
</dbReference>
<dbReference type="AlphaFoldDB" id="A0A820C4F5"/>
<dbReference type="SUPFAM" id="SSF56219">
    <property type="entry name" value="DNase I-like"/>
    <property type="match status" value="1"/>
</dbReference>